<dbReference type="Proteomes" id="UP000054279">
    <property type="component" value="Unassembled WGS sequence"/>
</dbReference>
<keyword evidence="2" id="KW-1185">Reference proteome</keyword>
<evidence type="ECO:0000313" key="1">
    <source>
        <dbReference type="EMBL" id="KIJ43259.1"/>
    </source>
</evidence>
<organism evidence="1 2">
    <name type="scientific">Sphaerobolus stellatus (strain SS14)</name>
    <dbReference type="NCBI Taxonomy" id="990650"/>
    <lineage>
        <taxon>Eukaryota</taxon>
        <taxon>Fungi</taxon>
        <taxon>Dikarya</taxon>
        <taxon>Basidiomycota</taxon>
        <taxon>Agaricomycotina</taxon>
        <taxon>Agaricomycetes</taxon>
        <taxon>Phallomycetidae</taxon>
        <taxon>Geastrales</taxon>
        <taxon>Sphaerobolaceae</taxon>
        <taxon>Sphaerobolus</taxon>
    </lineage>
</organism>
<sequence length="124" mass="13268">MVATLCTALTVHESSIPPALTCPRVSPDFLWLSVHNMPAVSAQGNAAKLEKCFSDAVGVPKPFAKTVLVKGRLLLLNPQFLSSNSLDMAKIANHTGSTVGIARSGQRKIVHGVHLGKWKSIRID</sequence>
<gene>
    <name evidence="1" type="ORF">M422DRAFT_253463</name>
</gene>
<dbReference type="EMBL" id="KN837124">
    <property type="protein sequence ID" value="KIJ43259.1"/>
    <property type="molecule type" value="Genomic_DNA"/>
</dbReference>
<dbReference type="AlphaFoldDB" id="A0A0C9V8E4"/>
<proteinExistence type="predicted"/>
<name>A0A0C9V8E4_SPHS4</name>
<protein>
    <submittedName>
        <fullName evidence="1">Unplaced genomic scaffold SPHSTscaffold_49, whole genome shotgun sequence</fullName>
    </submittedName>
</protein>
<evidence type="ECO:0000313" key="2">
    <source>
        <dbReference type="Proteomes" id="UP000054279"/>
    </source>
</evidence>
<accession>A0A0C9V8E4</accession>
<reference evidence="1 2" key="1">
    <citation type="submission" date="2014-06" db="EMBL/GenBank/DDBJ databases">
        <title>Evolutionary Origins and Diversification of the Mycorrhizal Mutualists.</title>
        <authorList>
            <consortium name="DOE Joint Genome Institute"/>
            <consortium name="Mycorrhizal Genomics Consortium"/>
            <person name="Kohler A."/>
            <person name="Kuo A."/>
            <person name="Nagy L.G."/>
            <person name="Floudas D."/>
            <person name="Copeland A."/>
            <person name="Barry K.W."/>
            <person name="Cichocki N."/>
            <person name="Veneault-Fourrey C."/>
            <person name="LaButti K."/>
            <person name="Lindquist E.A."/>
            <person name="Lipzen A."/>
            <person name="Lundell T."/>
            <person name="Morin E."/>
            <person name="Murat C."/>
            <person name="Riley R."/>
            <person name="Ohm R."/>
            <person name="Sun H."/>
            <person name="Tunlid A."/>
            <person name="Henrissat B."/>
            <person name="Grigoriev I.V."/>
            <person name="Hibbett D.S."/>
            <person name="Martin F."/>
        </authorList>
    </citation>
    <scope>NUCLEOTIDE SEQUENCE [LARGE SCALE GENOMIC DNA]</scope>
    <source>
        <strain evidence="1 2">SS14</strain>
    </source>
</reference>
<dbReference type="HOGENOM" id="CLU_2005381_0_0_1"/>